<comment type="similarity">
    <text evidence="1">Belongs to the gamma-glutamyltransferase family.</text>
</comment>
<dbReference type="SUPFAM" id="SSF56235">
    <property type="entry name" value="N-terminal nucleophile aminohydrolases (Ntn hydrolases)"/>
    <property type="match status" value="1"/>
</dbReference>
<keyword evidence="3" id="KW-0378">Hydrolase</keyword>
<sequence>MPVRNGMVTGTTGSTAIEGGVEILKAGGSAADAALATALTQVCMAAGSWVSYAGIMTMVYFDASTGTTYNLNAGYNTVAAETDPLNMPGVDLAKLINNLTATDTYTPSGRTALVPGFMAGIEAAHERFGKLPRTKIFEPAIRCAEQGFEWSRGLTAQYAYRKDVLGRLPETKAVYTKPDGSAYQPGETFKQPALAGTLRQVAEQGADYMYKGPWAKKLIAALQRDGGRMTLDDLANYRVIWAQPLHTAYHGFDIYVHGLPASGGVDLIEAMNLAEVSQLSKLGRYSQSPEAMFTLAQIAKPALMFSYSKPETFEPLGLDRALEARVTKQSAAKIWELMRAGKMPMVPAMAKMPVHSDAIIAIDRWGNIATVCHSINAVSWGASGINVEGVSIPDSASFQRDDIAKIKPGSRLPDPSNPGLIVRNGKPFMGFSSIGAGLHLRTLGALVNVIDFGMTPQQAINEPSLGMFVLGAPGETTPPLAIGAKDFSPAFIERVGELGQKLVENDSLRGYWLGIQVDQKTGELHGGAIRELAVGGRAVGY</sequence>
<keyword evidence="2 5" id="KW-0808">Transferase</keyword>
<comment type="caution">
    <text evidence="5">The sequence shown here is derived from an EMBL/GenBank/DDBJ whole genome shotgun (WGS) entry which is preliminary data.</text>
</comment>
<dbReference type="PANTHER" id="PTHR43199:SF1">
    <property type="entry name" value="GLUTATHIONE HYDROLASE PROENZYME"/>
    <property type="match status" value="1"/>
</dbReference>
<keyword evidence="4" id="KW-0865">Zymogen</keyword>
<dbReference type="EMBL" id="JBHSDU010000014">
    <property type="protein sequence ID" value="MFC4311964.1"/>
    <property type="molecule type" value="Genomic_DNA"/>
</dbReference>
<proteinExistence type="inferred from homology"/>
<reference evidence="6" key="1">
    <citation type="journal article" date="2019" name="Int. J. Syst. Evol. Microbiol.">
        <title>The Global Catalogue of Microorganisms (GCM) 10K type strain sequencing project: providing services to taxonomists for standard genome sequencing and annotation.</title>
        <authorList>
            <consortium name="The Broad Institute Genomics Platform"/>
            <consortium name="The Broad Institute Genome Sequencing Center for Infectious Disease"/>
            <person name="Wu L."/>
            <person name="Ma J."/>
        </authorList>
    </citation>
    <scope>NUCLEOTIDE SEQUENCE [LARGE SCALE GENOMIC DNA]</scope>
    <source>
        <strain evidence="6">CGMCC 1.10759</strain>
    </source>
</reference>
<dbReference type="EC" id="2.3.2.2" evidence="5"/>
<dbReference type="PRINTS" id="PR01210">
    <property type="entry name" value="GGTRANSPTASE"/>
</dbReference>
<evidence type="ECO:0000256" key="1">
    <source>
        <dbReference type="ARBA" id="ARBA00009381"/>
    </source>
</evidence>
<dbReference type="InterPro" id="IPR043137">
    <property type="entry name" value="GGT_ssub_C"/>
</dbReference>
<evidence type="ECO:0000313" key="6">
    <source>
        <dbReference type="Proteomes" id="UP001595904"/>
    </source>
</evidence>
<dbReference type="InterPro" id="IPR029055">
    <property type="entry name" value="Ntn_hydrolases_N"/>
</dbReference>
<dbReference type="GO" id="GO:0103068">
    <property type="term" value="F:leukotriene C4 gamma-glutamyl transferase activity"/>
    <property type="evidence" value="ECO:0007669"/>
    <property type="project" value="UniProtKB-EC"/>
</dbReference>
<name>A0ABV8T014_9GAMM</name>
<evidence type="ECO:0000256" key="4">
    <source>
        <dbReference type="ARBA" id="ARBA00023145"/>
    </source>
</evidence>
<evidence type="ECO:0000256" key="3">
    <source>
        <dbReference type="ARBA" id="ARBA00022801"/>
    </source>
</evidence>
<accession>A0ABV8T014</accession>
<evidence type="ECO:0000313" key="5">
    <source>
        <dbReference type="EMBL" id="MFC4311964.1"/>
    </source>
</evidence>
<protein>
    <submittedName>
        <fullName evidence="5">Gamma-glutamyltransferase</fullName>
        <ecNumber evidence="5">2.3.2.2</ecNumber>
    </submittedName>
</protein>
<organism evidence="5 6">
    <name type="scientific">Steroidobacter flavus</name>
    <dbReference type="NCBI Taxonomy" id="1842136"/>
    <lineage>
        <taxon>Bacteria</taxon>
        <taxon>Pseudomonadati</taxon>
        <taxon>Pseudomonadota</taxon>
        <taxon>Gammaproteobacteria</taxon>
        <taxon>Steroidobacterales</taxon>
        <taxon>Steroidobacteraceae</taxon>
        <taxon>Steroidobacter</taxon>
    </lineage>
</organism>
<dbReference type="Pfam" id="PF01019">
    <property type="entry name" value="G_glu_transpept"/>
    <property type="match status" value="1"/>
</dbReference>
<dbReference type="RefSeq" id="WP_380600967.1">
    <property type="nucleotide sequence ID" value="NZ_JBHSDU010000014.1"/>
</dbReference>
<dbReference type="PANTHER" id="PTHR43199">
    <property type="entry name" value="GLUTATHIONE HYDROLASE"/>
    <property type="match status" value="1"/>
</dbReference>
<dbReference type="InterPro" id="IPR051792">
    <property type="entry name" value="GGT_bact"/>
</dbReference>
<dbReference type="Gene3D" id="3.60.20.40">
    <property type="match status" value="1"/>
</dbReference>
<gene>
    <name evidence="5" type="ORF">ACFPN2_22975</name>
</gene>
<keyword evidence="6" id="KW-1185">Reference proteome</keyword>
<keyword evidence="5" id="KW-0012">Acyltransferase</keyword>
<dbReference type="Proteomes" id="UP001595904">
    <property type="component" value="Unassembled WGS sequence"/>
</dbReference>
<evidence type="ECO:0000256" key="2">
    <source>
        <dbReference type="ARBA" id="ARBA00022679"/>
    </source>
</evidence>